<dbReference type="Proteomes" id="UP000095746">
    <property type="component" value="Unassembled WGS sequence"/>
</dbReference>
<sequence length="139" mass="15354">MNKPRIAQVLGVEVGEEFTYDFGANQVNRGAFKIGADGKRYYKTGDLWNPCYNEDDLAVIINHPDRIIRKPRWTQQEVELAKAAKKLFPEASDLARMNACALALSNDHGGHIANINSDLFPSLPLGLCVKLDEIIGGAK</sequence>
<evidence type="ECO:0000313" key="1">
    <source>
        <dbReference type="EMBL" id="CUO33043.1"/>
    </source>
</evidence>
<dbReference type="AlphaFoldDB" id="A0A174E5J6"/>
<protein>
    <submittedName>
        <fullName evidence="1">Uncharacterized protein</fullName>
    </submittedName>
</protein>
<dbReference type="EMBL" id="CYZT01000074">
    <property type="protein sequence ID" value="CUO33043.1"/>
    <property type="molecule type" value="Genomic_DNA"/>
</dbReference>
<dbReference type="RefSeq" id="WP_021631870.1">
    <property type="nucleotide sequence ID" value="NZ_JADMOW010000130.1"/>
</dbReference>
<accession>A0A174E5J6</accession>
<organism evidence="1 2">
    <name type="scientific">Flavonifractor plautii</name>
    <name type="common">Fusobacterium plautii</name>
    <dbReference type="NCBI Taxonomy" id="292800"/>
    <lineage>
        <taxon>Bacteria</taxon>
        <taxon>Bacillati</taxon>
        <taxon>Bacillota</taxon>
        <taxon>Clostridia</taxon>
        <taxon>Eubacteriales</taxon>
        <taxon>Oscillospiraceae</taxon>
        <taxon>Flavonifractor</taxon>
    </lineage>
</organism>
<gene>
    <name evidence="1" type="ORF">ERS852411_01357</name>
</gene>
<proteinExistence type="predicted"/>
<reference evidence="1 2" key="1">
    <citation type="submission" date="2015-09" db="EMBL/GenBank/DDBJ databases">
        <authorList>
            <consortium name="Pathogen Informatics"/>
        </authorList>
    </citation>
    <scope>NUCLEOTIDE SEQUENCE [LARGE SCALE GENOMIC DNA]</scope>
    <source>
        <strain evidence="1 2">2789STDY5608854</strain>
    </source>
</reference>
<name>A0A174E5J6_FLAPL</name>
<evidence type="ECO:0000313" key="2">
    <source>
        <dbReference type="Proteomes" id="UP000095746"/>
    </source>
</evidence>